<keyword evidence="1" id="KW-0472">Membrane</keyword>
<feature type="transmembrane region" description="Helical" evidence="1">
    <location>
        <begin position="239"/>
        <end position="260"/>
    </location>
</feature>
<dbReference type="EMBL" id="CP036401">
    <property type="protein sequence ID" value="QBH99761.1"/>
    <property type="molecule type" value="Genomic_DNA"/>
</dbReference>
<gene>
    <name evidence="3" type="ORF">EYF70_02080</name>
    <name evidence="2" type="ORF">GCM10007387_51690</name>
</gene>
<keyword evidence="1" id="KW-0812">Transmembrane</keyword>
<reference evidence="2" key="1">
    <citation type="journal article" date="2014" name="Int. J. Syst. Evol. Microbiol.">
        <title>Complete genome sequence of Corynebacterium casei LMG S-19264T (=DSM 44701T), isolated from a smear-ripened cheese.</title>
        <authorList>
            <consortium name="US DOE Joint Genome Institute (JGI-PGF)"/>
            <person name="Walter F."/>
            <person name="Albersmeier A."/>
            <person name="Kalinowski J."/>
            <person name="Ruckert C."/>
        </authorList>
    </citation>
    <scope>NUCLEOTIDE SEQUENCE</scope>
    <source>
        <strain evidence="2">KCTC 12343</strain>
    </source>
</reference>
<keyword evidence="1" id="KW-1133">Transmembrane helix</keyword>
<reference evidence="3 4" key="2">
    <citation type="submission" date="2019-02" db="EMBL/GenBank/DDBJ databases">
        <title>Draft Genome Sequences of Six Type Strains of the Genus Massilia.</title>
        <authorList>
            <person name="Miess H."/>
            <person name="Frediansyhah A."/>
            <person name="Gross H."/>
        </authorList>
    </citation>
    <scope>NUCLEOTIDE SEQUENCE [LARGE SCALE GENOMIC DNA]</scope>
    <source>
        <strain evidence="3 4">DSM 17472</strain>
    </source>
</reference>
<dbReference type="OrthoDB" id="9765721at2"/>
<sequence length="349" mass="38855">MSSIHSGGAAVRQVDPESREEGFAFTASGSEYFRIWIVNLFLSVVTLGIYTAWAKVRRNQYFYANTRLAGGGFEYHAKPLTILKGRIVMMVLFGAYALAGKVSPMLGLGILLVIWAVMPWLLWKSLQFALYNSSYRGIRFSFKGSAKEAYLYFLVLPLLGVLTLGLLYPFAHQRLKRFQHTSSHFGTMPFSFDARVGSFYKAYLGLFAVWVAAGVTTTIVLTSIVEMPALGMLMWVPMILYPFFICSALVFATLLQNLIWNHTQLGGHAFRSTMRGKEVIWIYLTNALGIICTLGLFIPFATVRLMKYRLESTSLVVNGSLDDIVAGERMHVSPLGDGAADLADFDLAL</sequence>
<dbReference type="Proteomes" id="UP000292307">
    <property type="component" value="Chromosome"/>
</dbReference>
<dbReference type="Pfam" id="PF05987">
    <property type="entry name" value="DUF898"/>
    <property type="match status" value="1"/>
</dbReference>
<dbReference type="Proteomes" id="UP000628442">
    <property type="component" value="Unassembled WGS sequence"/>
</dbReference>
<accession>A0A411WSY9</accession>
<organism evidence="2 5">
    <name type="scientific">Pseudoduganella albidiflava</name>
    <dbReference type="NCBI Taxonomy" id="321983"/>
    <lineage>
        <taxon>Bacteria</taxon>
        <taxon>Pseudomonadati</taxon>
        <taxon>Pseudomonadota</taxon>
        <taxon>Betaproteobacteria</taxon>
        <taxon>Burkholderiales</taxon>
        <taxon>Oxalobacteraceae</taxon>
        <taxon>Telluria group</taxon>
        <taxon>Pseudoduganella</taxon>
    </lineage>
</organism>
<reference evidence="2" key="3">
    <citation type="submission" date="2022-12" db="EMBL/GenBank/DDBJ databases">
        <authorList>
            <person name="Sun Q."/>
            <person name="Kim S."/>
        </authorList>
    </citation>
    <scope>NUCLEOTIDE SEQUENCE</scope>
    <source>
        <strain evidence="2">KCTC 12343</strain>
    </source>
</reference>
<protein>
    <submittedName>
        <fullName evidence="3">DUF898 domain-containing protein</fullName>
    </submittedName>
    <submittedName>
        <fullName evidence="2">Membrane protein</fullName>
    </submittedName>
</protein>
<dbReference type="EMBL" id="BMWV01000016">
    <property type="protein sequence ID" value="GGY62899.1"/>
    <property type="molecule type" value="Genomic_DNA"/>
</dbReference>
<proteinExistence type="predicted"/>
<feature type="transmembrane region" description="Helical" evidence="1">
    <location>
        <begin position="149"/>
        <end position="171"/>
    </location>
</feature>
<evidence type="ECO:0000313" key="4">
    <source>
        <dbReference type="Proteomes" id="UP000292307"/>
    </source>
</evidence>
<evidence type="ECO:0000313" key="2">
    <source>
        <dbReference type="EMBL" id="GGY62899.1"/>
    </source>
</evidence>
<name>A0A411WSY9_9BURK</name>
<feature type="transmembrane region" description="Helical" evidence="1">
    <location>
        <begin position="202"/>
        <end position="227"/>
    </location>
</feature>
<dbReference type="RefSeq" id="WP_131143912.1">
    <property type="nucleotide sequence ID" value="NZ_BMWV01000016.1"/>
</dbReference>
<feature type="transmembrane region" description="Helical" evidence="1">
    <location>
        <begin position="280"/>
        <end position="303"/>
    </location>
</feature>
<feature type="transmembrane region" description="Helical" evidence="1">
    <location>
        <begin position="33"/>
        <end position="53"/>
    </location>
</feature>
<dbReference type="AlphaFoldDB" id="A0A411WSY9"/>
<feature type="transmembrane region" description="Helical" evidence="1">
    <location>
        <begin position="105"/>
        <end position="123"/>
    </location>
</feature>
<evidence type="ECO:0000313" key="3">
    <source>
        <dbReference type="EMBL" id="QBH99761.1"/>
    </source>
</evidence>
<keyword evidence="4" id="KW-1185">Reference proteome</keyword>
<evidence type="ECO:0000313" key="5">
    <source>
        <dbReference type="Proteomes" id="UP000628442"/>
    </source>
</evidence>
<dbReference type="InterPro" id="IPR010295">
    <property type="entry name" value="DUF898"/>
</dbReference>
<evidence type="ECO:0000256" key="1">
    <source>
        <dbReference type="SAM" id="Phobius"/>
    </source>
</evidence>